<name>A0ABP8LPN2_9BACT</name>
<evidence type="ECO:0000313" key="2">
    <source>
        <dbReference type="Proteomes" id="UP001500552"/>
    </source>
</evidence>
<dbReference type="Pfam" id="PF19765">
    <property type="entry name" value="DUF6252"/>
    <property type="match status" value="1"/>
</dbReference>
<keyword evidence="2" id="KW-1185">Reference proteome</keyword>
<evidence type="ECO:0000313" key="1">
    <source>
        <dbReference type="EMBL" id="GAA4432878.1"/>
    </source>
</evidence>
<reference evidence="2" key="1">
    <citation type="journal article" date="2019" name="Int. J. Syst. Evol. Microbiol.">
        <title>The Global Catalogue of Microorganisms (GCM) 10K type strain sequencing project: providing services to taxonomists for standard genome sequencing and annotation.</title>
        <authorList>
            <consortium name="The Broad Institute Genomics Platform"/>
            <consortium name="The Broad Institute Genome Sequencing Center for Infectious Disease"/>
            <person name="Wu L."/>
            <person name="Ma J."/>
        </authorList>
    </citation>
    <scope>NUCLEOTIDE SEQUENCE [LARGE SCALE GENOMIC DNA]</scope>
    <source>
        <strain evidence="2">JCM 17926</strain>
    </source>
</reference>
<accession>A0ABP8LPN2</accession>
<proteinExistence type="predicted"/>
<evidence type="ECO:0008006" key="3">
    <source>
        <dbReference type="Google" id="ProtNLM"/>
    </source>
</evidence>
<sequence length="190" mass="19612">MGFQMKDIYKKGSGLLLGALSGLLALSGCSDNDAPTPVSTEQSGITAVANGADWASSKGNFKLGTRTVTNGASAYVGAGDTLTIIGVQVQGADTTAIVLSVKLEAEKVGSYRLGNGTTAEGTAYYLTRISGDALQETKETYNGGITNGELRITEYDASDYKVSGDFGFSMSAPGETTYTVVAGKIENVTF</sequence>
<dbReference type="InterPro" id="IPR046219">
    <property type="entry name" value="DUF6252"/>
</dbReference>
<protein>
    <recommendedName>
        <fullName evidence="3">Lipoprotein</fullName>
    </recommendedName>
</protein>
<comment type="caution">
    <text evidence="1">The sequence shown here is derived from an EMBL/GenBank/DDBJ whole genome shotgun (WGS) entry which is preliminary data.</text>
</comment>
<dbReference type="EMBL" id="BAABHC010000014">
    <property type="protein sequence ID" value="GAA4432878.1"/>
    <property type="molecule type" value="Genomic_DNA"/>
</dbReference>
<dbReference type="PROSITE" id="PS51257">
    <property type="entry name" value="PROKAR_LIPOPROTEIN"/>
    <property type="match status" value="1"/>
</dbReference>
<dbReference type="Proteomes" id="UP001500552">
    <property type="component" value="Unassembled WGS sequence"/>
</dbReference>
<gene>
    <name evidence="1" type="ORF">GCM10023188_21720</name>
</gene>
<organism evidence="1 2">
    <name type="scientific">Pontibacter saemangeumensis</name>
    <dbReference type="NCBI Taxonomy" id="1084525"/>
    <lineage>
        <taxon>Bacteria</taxon>
        <taxon>Pseudomonadati</taxon>
        <taxon>Bacteroidota</taxon>
        <taxon>Cytophagia</taxon>
        <taxon>Cytophagales</taxon>
        <taxon>Hymenobacteraceae</taxon>
        <taxon>Pontibacter</taxon>
    </lineage>
</organism>